<dbReference type="InterPro" id="IPR013324">
    <property type="entry name" value="RNA_pol_sigma_r3/r4-like"/>
</dbReference>
<dbReference type="RefSeq" id="WP_066883876.1">
    <property type="nucleotide sequence ID" value="NZ_LAXD01000001.1"/>
</dbReference>
<dbReference type="InterPro" id="IPR007627">
    <property type="entry name" value="RNA_pol_sigma70_r2"/>
</dbReference>
<dbReference type="Pfam" id="PF19190">
    <property type="entry name" value="BACON_2"/>
    <property type="match status" value="1"/>
</dbReference>
<dbReference type="STRING" id="1469144.LI90_552"/>
<dbReference type="InterPro" id="IPR013325">
    <property type="entry name" value="RNA_pol_sigma_r2"/>
</dbReference>
<dbReference type="InterPro" id="IPR039425">
    <property type="entry name" value="RNA_pol_sigma-70-like"/>
</dbReference>
<evidence type="ECO:0000256" key="2">
    <source>
        <dbReference type="ARBA" id="ARBA00023015"/>
    </source>
</evidence>
<dbReference type="GO" id="GO:0005975">
    <property type="term" value="P:carbohydrate metabolic process"/>
    <property type="evidence" value="ECO:0007669"/>
    <property type="project" value="UniProtKB-ARBA"/>
</dbReference>
<dbReference type="Gene3D" id="2.60.40.10">
    <property type="entry name" value="Immunoglobulins"/>
    <property type="match status" value="1"/>
</dbReference>
<evidence type="ECO:0000256" key="6">
    <source>
        <dbReference type="SAM" id="MobiDB-lite"/>
    </source>
</evidence>
<dbReference type="InterPro" id="IPR008962">
    <property type="entry name" value="PapD-like_sf"/>
</dbReference>
<organism evidence="9 10">
    <name type="scientific">Carbonactinospora thermoautotrophica</name>
    <dbReference type="NCBI Taxonomy" id="1469144"/>
    <lineage>
        <taxon>Bacteria</taxon>
        <taxon>Bacillati</taxon>
        <taxon>Actinomycetota</taxon>
        <taxon>Actinomycetes</taxon>
        <taxon>Kitasatosporales</taxon>
        <taxon>Carbonactinosporaceae</taxon>
        <taxon>Carbonactinospora</taxon>
    </lineage>
</organism>
<keyword evidence="3" id="KW-0731">Sigma factor</keyword>
<dbReference type="AlphaFoldDB" id="A0A132MM38"/>
<evidence type="ECO:0000256" key="5">
    <source>
        <dbReference type="ARBA" id="ARBA00023163"/>
    </source>
</evidence>
<dbReference type="InterPro" id="IPR024361">
    <property type="entry name" value="BACON"/>
</dbReference>
<keyword evidence="2" id="KW-0805">Transcription regulation</keyword>
<dbReference type="InterPro" id="IPR013783">
    <property type="entry name" value="Ig-like_fold"/>
</dbReference>
<sequence length="506" mass="54564">MKDITPLAGTVVGDAWGREAAYDAYADGLHTYCLSLLQDHDVAADALYDTFVVADHHIVELRASDRLKPWLYALARNECLRRLRGEVTSSHNLNRAHAEEAVADLERNLRRAELHSLLWPEAQGLDPQAREALELSVRHGLAGPDLAKVLGITPEYAHALLSRAWQEVELTRAVLTVVNAGDVQCRERNRLVGSWDGDLTAQVRKRFKRHLQRCAACETVARGAAGASMLPGMLPLVAAPRALRDRILGDLGAGRRQRKHLEIARRAAHFDAEGFPVPYDRKSGFGRSWRRPAVAAVVVLAASASCLIAWKTNSTEPVTVLAGPQVRAPYHPGADDRRQSPEPPAQADPTAHPTVTPTLTVAPSLTAPKTAAANNRSTLEQPTPARPSRSRPATPSGPQPTPSQSTPTPAPGELRLSQQQVDLGDGDQATVTLRNTGGSPVSWRAEYPADLLSVSPASGTLQPGQEQTITITIHNRPAENWQTQITFLPGQLVLTVTGNGTSTPGG</sequence>
<proteinExistence type="inferred from homology"/>
<dbReference type="SUPFAM" id="SSF88946">
    <property type="entry name" value="Sigma2 domain of RNA polymerase sigma factors"/>
    <property type="match status" value="1"/>
</dbReference>
<evidence type="ECO:0000256" key="4">
    <source>
        <dbReference type="ARBA" id="ARBA00023125"/>
    </source>
</evidence>
<keyword evidence="5" id="KW-0804">Transcription</keyword>
<evidence type="ECO:0000256" key="3">
    <source>
        <dbReference type="ARBA" id="ARBA00023082"/>
    </source>
</evidence>
<dbReference type="Gene3D" id="1.10.10.1320">
    <property type="entry name" value="Anti-sigma factor, zinc-finger domain"/>
    <property type="match status" value="1"/>
</dbReference>
<reference evidence="10" key="1">
    <citation type="submission" date="2015-04" db="EMBL/GenBank/DDBJ databases">
        <title>Physiological reanalysis, assessment of diazotrophy, and genome sequences of multiple isolates of Streptomyces thermoautotrophicus.</title>
        <authorList>
            <person name="MacKellar D.C."/>
            <person name="Lieber L."/>
            <person name="Norman J."/>
            <person name="Bolger A."/>
            <person name="Tobin C."/>
            <person name="Murray J.W."/>
            <person name="Chang R."/>
            <person name="Ford T."/>
            <person name="Nguyen P.Q."/>
            <person name="Woodward J."/>
            <person name="Permingeat H."/>
            <person name="Joshi N.S."/>
            <person name="Silver P.A."/>
            <person name="Usadel B."/>
            <person name="Rutherford A.W."/>
            <person name="Friesen M."/>
            <person name="Prell J."/>
        </authorList>
    </citation>
    <scope>NUCLEOTIDE SEQUENCE [LARGE SCALE GENOMIC DNA]</scope>
    <source>
        <strain evidence="10">H1</strain>
    </source>
</reference>
<protein>
    <submittedName>
        <fullName evidence="9">Uncharacterized protein</fullName>
    </submittedName>
</protein>
<evidence type="ECO:0000256" key="1">
    <source>
        <dbReference type="ARBA" id="ARBA00010641"/>
    </source>
</evidence>
<evidence type="ECO:0000259" key="8">
    <source>
        <dbReference type="Pfam" id="PF19190"/>
    </source>
</evidence>
<feature type="region of interest" description="Disordered" evidence="6">
    <location>
        <begin position="322"/>
        <end position="413"/>
    </location>
</feature>
<dbReference type="EMBL" id="LAXD01000001">
    <property type="protein sequence ID" value="KWW98922.1"/>
    <property type="molecule type" value="Genomic_DNA"/>
</dbReference>
<dbReference type="SUPFAM" id="SSF49354">
    <property type="entry name" value="PapD-like"/>
    <property type="match status" value="1"/>
</dbReference>
<name>A0A132MM38_9ACTN</name>
<comment type="similarity">
    <text evidence="1">Belongs to the sigma-70 factor family. ECF subfamily.</text>
</comment>
<dbReference type="PANTHER" id="PTHR43133">
    <property type="entry name" value="RNA POLYMERASE ECF-TYPE SIGMA FACTO"/>
    <property type="match status" value="1"/>
</dbReference>
<feature type="domain" description="BACON" evidence="8">
    <location>
        <begin position="414"/>
        <end position="472"/>
    </location>
</feature>
<comment type="caution">
    <text evidence="9">The sequence shown here is derived from an EMBL/GenBank/DDBJ whole genome shotgun (WGS) entry which is preliminary data.</text>
</comment>
<gene>
    <name evidence="9" type="ORF">LI90_552</name>
</gene>
<evidence type="ECO:0000259" key="7">
    <source>
        <dbReference type="Pfam" id="PF04542"/>
    </source>
</evidence>
<dbReference type="Pfam" id="PF04542">
    <property type="entry name" value="Sigma70_r2"/>
    <property type="match status" value="1"/>
</dbReference>
<dbReference type="GO" id="GO:0003677">
    <property type="term" value="F:DNA binding"/>
    <property type="evidence" value="ECO:0007669"/>
    <property type="project" value="UniProtKB-KW"/>
</dbReference>
<dbReference type="SUPFAM" id="SSF88659">
    <property type="entry name" value="Sigma3 and sigma4 domains of RNA polymerase sigma factors"/>
    <property type="match status" value="1"/>
</dbReference>
<dbReference type="Proteomes" id="UP000070188">
    <property type="component" value="Unassembled WGS sequence"/>
</dbReference>
<evidence type="ECO:0000313" key="9">
    <source>
        <dbReference type="EMBL" id="KWW98922.1"/>
    </source>
</evidence>
<keyword evidence="10" id="KW-1185">Reference proteome</keyword>
<feature type="compositionally biased region" description="Polar residues" evidence="6">
    <location>
        <begin position="372"/>
        <end position="381"/>
    </location>
</feature>
<dbReference type="PATRIC" id="fig|1469144.10.peg.650"/>
<dbReference type="InterPro" id="IPR041916">
    <property type="entry name" value="Anti_sigma_zinc_sf"/>
</dbReference>
<feature type="compositionally biased region" description="Low complexity" evidence="6">
    <location>
        <begin position="382"/>
        <end position="394"/>
    </location>
</feature>
<accession>A0A132MM38</accession>
<dbReference type="Gene3D" id="1.10.1740.10">
    <property type="match status" value="1"/>
</dbReference>
<feature type="domain" description="RNA polymerase sigma-70 region 2" evidence="7">
    <location>
        <begin position="22"/>
        <end position="85"/>
    </location>
</feature>
<dbReference type="GO" id="GO:0006352">
    <property type="term" value="P:DNA-templated transcription initiation"/>
    <property type="evidence" value="ECO:0007669"/>
    <property type="project" value="InterPro"/>
</dbReference>
<dbReference type="PANTHER" id="PTHR43133:SF8">
    <property type="entry name" value="RNA POLYMERASE SIGMA FACTOR HI_1459-RELATED"/>
    <property type="match status" value="1"/>
</dbReference>
<feature type="compositionally biased region" description="Polar residues" evidence="6">
    <location>
        <begin position="353"/>
        <end position="363"/>
    </location>
</feature>
<keyword evidence="4" id="KW-0238">DNA-binding</keyword>
<dbReference type="GO" id="GO:0016987">
    <property type="term" value="F:sigma factor activity"/>
    <property type="evidence" value="ECO:0007669"/>
    <property type="project" value="UniProtKB-KW"/>
</dbReference>
<evidence type="ECO:0000313" key="10">
    <source>
        <dbReference type="Proteomes" id="UP000070188"/>
    </source>
</evidence>